<dbReference type="CDD" id="cd21037">
    <property type="entry name" value="MLKL_NTD"/>
    <property type="match status" value="1"/>
</dbReference>
<dbReference type="InterPro" id="IPR059179">
    <property type="entry name" value="MLKL-like_MCAfunc"/>
</dbReference>
<evidence type="ECO:0000313" key="2">
    <source>
        <dbReference type="Proteomes" id="UP001218218"/>
    </source>
</evidence>
<evidence type="ECO:0000313" key="1">
    <source>
        <dbReference type="EMBL" id="KAJ7356497.1"/>
    </source>
</evidence>
<protein>
    <submittedName>
        <fullName evidence="1">Uncharacterized protein</fullName>
    </submittedName>
</protein>
<name>A0AAD7AE88_9AGAR</name>
<dbReference type="EMBL" id="JARIHO010000008">
    <property type="protein sequence ID" value="KAJ7356497.1"/>
    <property type="molecule type" value="Genomic_DNA"/>
</dbReference>
<proteinExistence type="predicted"/>
<reference evidence="1" key="1">
    <citation type="submission" date="2023-03" db="EMBL/GenBank/DDBJ databases">
        <title>Massive genome expansion in bonnet fungi (Mycena s.s.) driven by repeated elements and novel gene families across ecological guilds.</title>
        <authorList>
            <consortium name="Lawrence Berkeley National Laboratory"/>
            <person name="Harder C.B."/>
            <person name="Miyauchi S."/>
            <person name="Viragh M."/>
            <person name="Kuo A."/>
            <person name="Thoen E."/>
            <person name="Andreopoulos B."/>
            <person name="Lu D."/>
            <person name="Skrede I."/>
            <person name="Drula E."/>
            <person name="Henrissat B."/>
            <person name="Morin E."/>
            <person name="Kohler A."/>
            <person name="Barry K."/>
            <person name="LaButti K."/>
            <person name="Morin E."/>
            <person name="Salamov A."/>
            <person name="Lipzen A."/>
            <person name="Mereny Z."/>
            <person name="Hegedus B."/>
            <person name="Baldrian P."/>
            <person name="Stursova M."/>
            <person name="Weitz H."/>
            <person name="Taylor A."/>
            <person name="Grigoriev I.V."/>
            <person name="Nagy L.G."/>
            <person name="Martin F."/>
            <person name="Kauserud H."/>
        </authorList>
    </citation>
    <scope>NUCLEOTIDE SEQUENCE</scope>
    <source>
        <strain evidence="1">CBHHK002</strain>
    </source>
</reference>
<accession>A0AAD7AE88</accession>
<gene>
    <name evidence="1" type="ORF">DFH08DRAFT_1047090</name>
</gene>
<dbReference type="InterPro" id="IPR027417">
    <property type="entry name" value="P-loop_NTPase"/>
</dbReference>
<sequence>MALDRSILFLQTAGSVAGMLPVVGEQMKAAVELASTICELVKTFRRNREDWVALAEHAALTTSTMKEGIEEGEAISSVACEKAATVLYEIKDSIPGDRSLAAQTLHATGEKEKIDSLRLKLADSMGRFGVAAQMHMMKTRSIEVTTPVSPSFFVPQPIEPATKVRYRVPFLGEDGSAPFRSVTTLLTSGSAILESLAPVDEARFDHETSADSCLQGTREAMLNTIFEWIDSLAPGPHIFWLAGLAGTGKTTSATTVCEELELGPAFRPATLARLS</sequence>
<dbReference type="AlphaFoldDB" id="A0AAD7AE88"/>
<dbReference type="Proteomes" id="UP001218218">
    <property type="component" value="Unassembled WGS sequence"/>
</dbReference>
<keyword evidence="2" id="KW-1185">Reference proteome</keyword>
<organism evidence="1 2">
    <name type="scientific">Mycena albidolilacea</name>
    <dbReference type="NCBI Taxonomy" id="1033008"/>
    <lineage>
        <taxon>Eukaryota</taxon>
        <taxon>Fungi</taxon>
        <taxon>Dikarya</taxon>
        <taxon>Basidiomycota</taxon>
        <taxon>Agaricomycotina</taxon>
        <taxon>Agaricomycetes</taxon>
        <taxon>Agaricomycetidae</taxon>
        <taxon>Agaricales</taxon>
        <taxon>Marasmiineae</taxon>
        <taxon>Mycenaceae</taxon>
        <taxon>Mycena</taxon>
    </lineage>
</organism>
<comment type="caution">
    <text evidence="1">The sequence shown here is derived from an EMBL/GenBank/DDBJ whole genome shotgun (WGS) entry which is preliminary data.</text>
</comment>
<dbReference type="SUPFAM" id="SSF52540">
    <property type="entry name" value="P-loop containing nucleoside triphosphate hydrolases"/>
    <property type="match status" value="1"/>
</dbReference>